<dbReference type="GO" id="GO:0032259">
    <property type="term" value="P:methylation"/>
    <property type="evidence" value="ECO:0007669"/>
    <property type="project" value="UniProtKB-KW"/>
</dbReference>
<dbReference type="PANTHER" id="PTHR46402:SF2">
    <property type="entry name" value="HISTONE-LYSINE N-TRIMETHYLTRANSFERASE SMYD5"/>
    <property type="match status" value="1"/>
</dbReference>
<dbReference type="InterPro" id="IPR001214">
    <property type="entry name" value="SET_dom"/>
</dbReference>
<dbReference type="InterPro" id="IPR011990">
    <property type="entry name" value="TPR-like_helical_dom_sf"/>
</dbReference>
<dbReference type="Proteomes" id="UP000184383">
    <property type="component" value="Unassembled WGS sequence"/>
</dbReference>
<dbReference type="GO" id="GO:0042799">
    <property type="term" value="F:histone H4K20 methyltransferase activity"/>
    <property type="evidence" value="ECO:0007669"/>
    <property type="project" value="TreeGrafter"/>
</dbReference>
<evidence type="ECO:0000259" key="7">
    <source>
        <dbReference type="PROSITE" id="PS50280"/>
    </source>
</evidence>
<dbReference type="InterPro" id="IPR046341">
    <property type="entry name" value="SET_dom_sf"/>
</dbReference>
<dbReference type="AlphaFoldDB" id="A0A1L9RPJ1"/>
<dbReference type="Pfam" id="PF00856">
    <property type="entry name" value="SET"/>
    <property type="match status" value="1"/>
</dbReference>
<dbReference type="Gene3D" id="2.170.270.10">
    <property type="entry name" value="SET domain"/>
    <property type="match status" value="1"/>
</dbReference>
<keyword evidence="2" id="KW-0808">Transferase</keyword>
<dbReference type="RefSeq" id="XP_040690546.1">
    <property type="nucleotide sequence ID" value="XM_040831884.1"/>
</dbReference>
<organism evidence="9 10">
    <name type="scientific">Aspergillus wentii DTO 134E9</name>
    <dbReference type="NCBI Taxonomy" id="1073089"/>
    <lineage>
        <taxon>Eukaryota</taxon>
        <taxon>Fungi</taxon>
        <taxon>Dikarya</taxon>
        <taxon>Ascomycota</taxon>
        <taxon>Pezizomycotina</taxon>
        <taxon>Eurotiomycetes</taxon>
        <taxon>Eurotiomycetidae</taxon>
        <taxon>Eurotiales</taxon>
        <taxon>Aspergillaceae</taxon>
        <taxon>Aspergillus</taxon>
        <taxon>Aspergillus subgen. Cremei</taxon>
    </lineage>
</organism>
<dbReference type="PROSITE" id="PS50280">
    <property type="entry name" value="SET"/>
    <property type="match status" value="1"/>
</dbReference>
<evidence type="ECO:0000256" key="5">
    <source>
        <dbReference type="ARBA" id="ARBA00044528"/>
    </source>
</evidence>
<keyword evidence="10" id="KW-1185">Reference proteome</keyword>
<evidence type="ECO:0000256" key="3">
    <source>
        <dbReference type="ARBA" id="ARBA00022691"/>
    </source>
</evidence>
<reference evidence="10" key="1">
    <citation type="journal article" date="2017" name="Genome Biol.">
        <title>Comparative genomics reveals high biological diversity and specific adaptations in the industrially and medically important fungal genus Aspergillus.</title>
        <authorList>
            <person name="de Vries R.P."/>
            <person name="Riley R."/>
            <person name="Wiebenga A."/>
            <person name="Aguilar-Osorio G."/>
            <person name="Amillis S."/>
            <person name="Uchima C.A."/>
            <person name="Anderluh G."/>
            <person name="Asadollahi M."/>
            <person name="Askin M."/>
            <person name="Barry K."/>
            <person name="Battaglia E."/>
            <person name="Bayram O."/>
            <person name="Benocci T."/>
            <person name="Braus-Stromeyer S.A."/>
            <person name="Caldana C."/>
            <person name="Canovas D."/>
            <person name="Cerqueira G.C."/>
            <person name="Chen F."/>
            <person name="Chen W."/>
            <person name="Choi C."/>
            <person name="Clum A."/>
            <person name="Dos Santos R.A."/>
            <person name="Damasio A.R."/>
            <person name="Diallinas G."/>
            <person name="Emri T."/>
            <person name="Fekete E."/>
            <person name="Flipphi M."/>
            <person name="Freyberg S."/>
            <person name="Gallo A."/>
            <person name="Gournas C."/>
            <person name="Habgood R."/>
            <person name="Hainaut M."/>
            <person name="Harispe M.L."/>
            <person name="Henrissat B."/>
            <person name="Hilden K.S."/>
            <person name="Hope R."/>
            <person name="Hossain A."/>
            <person name="Karabika E."/>
            <person name="Karaffa L."/>
            <person name="Karanyi Z."/>
            <person name="Krasevec N."/>
            <person name="Kuo A."/>
            <person name="Kusch H."/>
            <person name="LaButti K."/>
            <person name="Lagendijk E.L."/>
            <person name="Lapidus A."/>
            <person name="Levasseur A."/>
            <person name="Lindquist E."/>
            <person name="Lipzen A."/>
            <person name="Logrieco A.F."/>
            <person name="MacCabe A."/>
            <person name="Maekelae M.R."/>
            <person name="Malavazi I."/>
            <person name="Melin P."/>
            <person name="Meyer V."/>
            <person name="Mielnichuk N."/>
            <person name="Miskei M."/>
            <person name="Molnar A.P."/>
            <person name="Mule G."/>
            <person name="Ngan C.Y."/>
            <person name="Orejas M."/>
            <person name="Orosz E."/>
            <person name="Ouedraogo J.P."/>
            <person name="Overkamp K.M."/>
            <person name="Park H.-S."/>
            <person name="Perrone G."/>
            <person name="Piumi F."/>
            <person name="Punt P.J."/>
            <person name="Ram A.F."/>
            <person name="Ramon A."/>
            <person name="Rauscher S."/>
            <person name="Record E."/>
            <person name="Riano-Pachon D.M."/>
            <person name="Robert V."/>
            <person name="Roehrig J."/>
            <person name="Ruller R."/>
            <person name="Salamov A."/>
            <person name="Salih N.S."/>
            <person name="Samson R.A."/>
            <person name="Sandor E."/>
            <person name="Sanguinetti M."/>
            <person name="Schuetze T."/>
            <person name="Sepcic K."/>
            <person name="Shelest E."/>
            <person name="Sherlock G."/>
            <person name="Sophianopoulou V."/>
            <person name="Squina F.M."/>
            <person name="Sun H."/>
            <person name="Susca A."/>
            <person name="Todd R.B."/>
            <person name="Tsang A."/>
            <person name="Unkles S.E."/>
            <person name="van de Wiele N."/>
            <person name="van Rossen-Uffink D."/>
            <person name="Oliveira J.V."/>
            <person name="Vesth T.C."/>
            <person name="Visser J."/>
            <person name="Yu J.-H."/>
            <person name="Zhou M."/>
            <person name="Andersen M.R."/>
            <person name="Archer D.B."/>
            <person name="Baker S.E."/>
            <person name="Benoit I."/>
            <person name="Brakhage A.A."/>
            <person name="Braus G.H."/>
            <person name="Fischer R."/>
            <person name="Frisvad J.C."/>
            <person name="Goldman G.H."/>
            <person name="Houbraken J."/>
            <person name="Oakley B."/>
            <person name="Pocsi I."/>
            <person name="Scazzocchio C."/>
            <person name="Seiboth B."/>
            <person name="vanKuyk P.A."/>
            <person name="Wortman J."/>
            <person name="Dyer P.S."/>
            <person name="Grigoriev I.V."/>
        </authorList>
    </citation>
    <scope>NUCLEOTIDE SEQUENCE [LARGE SCALE GENOMIC DNA]</scope>
    <source>
        <strain evidence="10">DTO 134E9</strain>
    </source>
</reference>
<comment type="catalytic activity">
    <reaction evidence="6">
        <text>L-lysyl-[histone] + S-adenosyl-L-methionine = N(6)-methyl-L-lysyl-[histone] + S-adenosyl-L-homocysteine + H(+)</text>
        <dbReference type="Rhea" id="RHEA:10024"/>
        <dbReference type="Rhea" id="RHEA-COMP:9845"/>
        <dbReference type="Rhea" id="RHEA-COMP:9846"/>
        <dbReference type="ChEBI" id="CHEBI:15378"/>
        <dbReference type="ChEBI" id="CHEBI:29969"/>
        <dbReference type="ChEBI" id="CHEBI:57856"/>
        <dbReference type="ChEBI" id="CHEBI:59789"/>
        <dbReference type="ChEBI" id="CHEBI:61929"/>
    </reaction>
    <physiologicalReaction direction="left-to-right" evidence="6">
        <dbReference type="Rhea" id="RHEA:10025"/>
    </physiologicalReaction>
</comment>
<feature type="domain" description="SAP" evidence="8">
    <location>
        <begin position="152"/>
        <end position="186"/>
    </location>
</feature>
<protein>
    <recommendedName>
        <fullName evidence="5">Histone-lysine N-methyltransferase SET5</fullName>
    </recommendedName>
    <alternativeName>
        <fullName evidence="4">SET domain-containing protein 5</fullName>
    </alternativeName>
</protein>
<dbReference type="Gene3D" id="1.10.720.30">
    <property type="entry name" value="SAP domain"/>
    <property type="match status" value="1"/>
</dbReference>
<dbReference type="GO" id="GO:0045814">
    <property type="term" value="P:negative regulation of gene expression, epigenetic"/>
    <property type="evidence" value="ECO:0007669"/>
    <property type="project" value="TreeGrafter"/>
</dbReference>
<gene>
    <name evidence="9" type="ORF">ASPWEDRAFT_181826</name>
</gene>
<dbReference type="SUPFAM" id="SSF82199">
    <property type="entry name" value="SET domain"/>
    <property type="match status" value="1"/>
</dbReference>
<dbReference type="InterPro" id="IPR036361">
    <property type="entry name" value="SAP_dom_sf"/>
</dbReference>
<evidence type="ECO:0000256" key="2">
    <source>
        <dbReference type="ARBA" id="ARBA00022679"/>
    </source>
</evidence>
<keyword evidence="1" id="KW-0489">Methyltransferase</keyword>
<dbReference type="SMART" id="SM00513">
    <property type="entry name" value="SAP"/>
    <property type="match status" value="1"/>
</dbReference>
<dbReference type="VEuPathDB" id="FungiDB:ASPWEDRAFT_181826"/>
<evidence type="ECO:0000256" key="6">
    <source>
        <dbReference type="ARBA" id="ARBA00048619"/>
    </source>
</evidence>
<proteinExistence type="predicted"/>
<evidence type="ECO:0000256" key="4">
    <source>
        <dbReference type="ARBA" id="ARBA00042380"/>
    </source>
</evidence>
<keyword evidence="3" id="KW-0949">S-adenosyl-L-methionine</keyword>
<dbReference type="EMBL" id="KV878211">
    <property type="protein sequence ID" value="OJJ36870.1"/>
    <property type="molecule type" value="Genomic_DNA"/>
</dbReference>
<dbReference type="PANTHER" id="PTHR46402">
    <property type="entry name" value="SET AND MYND DOMAIN-CONTAINING PROTEIN 5"/>
    <property type="match status" value="1"/>
</dbReference>
<name>A0A1L9RPJ1_ASPWE</name>
<evidence type="ECO:0000259" key="8">
    <source>
        <dbReference type="PROSITE" id="PS50800"/>
    </source>
</evidence>
<dbReference type="PROSITE" id="PS50800">
    <property type="entry name" value="SAP"/>
    <property type="match status" value="1"/>
</dbReference>
<dbReference type="InterPro" id="IPR003034">
    <property type="entry name" value="SAP_dom"/>
</dbReference>
<dbReference type="Pfam" id="PF02037">
    <property type="entry name" value="SAP"/>
    <property type="match status" value="1"/>
</dbReference>
<evidence type="ECO:0000256" key="1">
    <source>
        <dbReference type="ARBA" id="ARBA00022603"/>
    </source>
</evidence>
<evidence type="ECO:0000313" key="9">
    <source>
        <dbReference type="EMBL" id="OJJ36870.1"/>
    </source>
</evidence>
<dbReference type="OrthoDB" id="438641at2759"/>
<dbReference type="SUPFAM" id="SSF48452">
    <property type="entry name" value="TPR-like"/>
    <property type="match status" value="1"/>
</dbReference>
<dbReference type="STRING" id="1073089.A0A1L9RPJ1"/>
<evidence type="ECO:0000313" key="10">
    <source>
        <dbReference type="Proteomes" id="UP000184383"/>
    </source>
</evidence>
<accession>A0A1L9RPJ1</accession>
<dbReference type="GeneID" id="63747732"/>
<sequence>MPPQKEYTDEEITYKLRPPINAIRIPEFPERPDLFDEVEWVPFIGVEDAKLAHRLWHLPDSIIGQALTGKTNPYPRPPDEDRNRHALASNIYESLMIDHILPTNESEWEANWQNEGLKQAQWSRQDIFGTDGDQDYAEDQQVLIEGHDVLTAAYWKVDKLRNELRSRGLDDSGRSAELRRRLNDDERRQKQRHCFLPRSNLSHWGIDRSNSKYAIQLTESNHLKPLDMYTWAISLSPYNPTYWVSRAYCHYQQAYFDLAIGDAYRAQLLCEILADARARNRQPGLYPRIWHAIEQHLLVDPRDQGTGELNPTVQKLREPNGINHFIPTLRKALQSIISLSLLGLQCWDDYKSSDNYLRQRLIMAFNDTQIFDQRRTLFGKLMEQHKESRKQCYRYPYERKAGYVRGDRKYPYDAGDKNRHEASFLDNLNNNLFENNESLPWKRCTIRSIEDEKTLSVFATRDIEKGEMIFAEEPSIRGHLIPNSLPKNWQNLMIDKKTKKKQLYRRPPADSESGLRCENCHRIVRNAEYSDQDIEEIKRGNHPEACRCILEGGKRVHLKFCLGIEPQGDTCSQIARKLYHHRACGKSWTWLHNAMRQGIYSYDDMYHFSHSNEEHGTVLSLLLREVFDITLMRRERSDDPNIMAHEIDELLVLEDFEDWHENWFPFTFAANIQVPFDILLQLGVDIFRDLTFDTWVIQTVLRKLLVNVIPWDLQWRSSFGPSRNHWKRLPRPEWQNTPSNEKRIKRYDPMFCDMYLFPGFSLFNHACRDSHNATWGYDQTIPNRVLIWATERIPEGTEIRIPYRYKKPKKRTARRLLGKECTCKRFSRGNRGRR</sequence>
<feature type="domain" description="SET" evidence="7">
    <location>
        <begin position="442"/>
        <end position="804"/>
    </location>
</feature>